<dbReference type="Gene3D" id="3.30.365.10">
    <property type="entry name" value="Aldehyde oxidase/xanthine dehydrogenase, molybdopterin binding domain"/>
    <property type="match status" value="4"/>
</dbReference>
<feature type="domain" description="Aldehyde oxidase/xanthine dehydrogenase a/b hammerhead" evidence="4">
    <location>
        <begin position="32"/>
        <end position="149"/>
    </location>
</feature>
<dbReference type="InterPro" id="IPR016208">
    <property type="entry name" value="Ald_Oxase/xanthine_DH-like"/>
</dbReference>
<keyword evidence="1" id="KW-0500">Molybdenum</keyword>
<dbReference type="Pfam" id="PF20256">
    <property type="entry name" value="MoCoBD_2"/>
    <property type="match status" value="1"/>
</dbReference>
<dbReference type="Gene3D" id="3.90.1170.50">
    <property type="entry name" value="Aldehyde oxidase/xanthine dehydrogenase, a/b hammerhead"/>
    <property type="match status" value="1"/>
</dbReference>
<protein>
    <submittedName>
        <fullName evidence="5">Xanthine dehydrogenase family protein molybdopterin-binding subunit</fullName>
    </submittedName>
</protein>
<dbReference type="InterPro" id="IPR000674">
    <property type="entry name" value="Ald_Oxase/Xan_DH_a/b"/>
</dbReference>
<dbReference type="SUPFAM" id="SSF54665">
    <property type="entry name" value="CO dehydrogenase molybdoprotein N-domain-like"/>
    <property type="match status" value="1"/>
</dbReference>
<dbReference type="Pfam" id="PF01315">
    <property type="entry name" value="Ald_Xan_dh_C"/>
    <property type="match status" value="1"/>
</dbReference>
<dbReference type="SMART" id="SM01008">
    <property type="entry name" value="Ald_Xan_dh_C"/>
    <property type="match status" value="1"/>
</dbReference>
<dbReference type="PANTHER" id="PTHR11908:SF132">
    <property type="entry name" value="ALDEHYDE OXIDASE 1-RELATED"/>
    <property type="match status" value="1"/>
</dbReference>
<evidence type="ECO:0000259" key="4">
    <source>
        <dbReference type="SMART" id="SM01008"/>
    </source>
</evidence>
<dbReference type="PANTHER" id="PTHR11908">
    <property type="entry name" value="XANTHINE DEHYDROGENASE"/>
    <property type="match status" value="1"/>
</dbReference>
<dbReference type="InterPro" id="IPR008274">
    <property type="entry name" value="AldOxase/xan_DH_MoCoBD1"/>
</dbReference>
<reference evidence="5 6" key="1">
    <citation type="journal article" date="2019" name="Int. J. Syst. Evol. Microbiol.">
        <title>The Global Catalogue of Microorganisms (GCM) 10K type strain sequencing project: providing services to taxonomists for standard genome sequencing and annotation.</title>
        <authorList>
            <consortium name="The Broad Institute Genomics Platform"/>
            <consortium name="The Broad Institute Genome Sequencing Center for Infectious Disease"/>
            <person name="Wu L."/>
            <person name="Ma J."/>
        </authorList>
    </citation>
    <scope>NUCLEOTIDE SEQUENCE [LARGE SCALE GENOMIC DNA]</scope>
    <source>
        <strain evidence="5 6">JCM 11117</strain>
    </source>
</reference>
<dbReference type="InterPro" id="IPR046867">
    <property type="entry name" value="AldOxase/xan_DH_MoCoBD2"/>
</dbReference>
<organism evidence="5 6">
    <name type="scientific">Pseudonocardia zijingensis</name>
    <dbReference type="NCBI Taxonomy" id="153376"/>
    <lineage>
        <taxon>Bacteria</taxon>
        <taxon>Bacillati</taxon>
        <taxon>Actinomycetota</taxon>
        <taxon>Actinomycetes</taxon>
        <taxon>Pseudonocardiales</taxon>
        <taxon>Pseudonocardiaceae</taxon>
        <taxon>Pseudonocardia</taxon>
    </lineage>
</organism>
<proteinExistence type="predicted"/>
<dbReference type="Proteomes" id="UP001499967">
    <property type="component" value="Unassembled WGS sequence"/>
</dbReference>
<accession>A0ABN1N9L4</accession>
<dbReference type="EMBL" id="BAAAHP010000199">
    <property type="protein sequence ID" value="GAA0898818.1"/>
    <property type="molecule type" value="Genomic_DNA"/>
</dbReference>
<feature type="region of interest" description="Disordered" evidence="3">
    <location>
        <begin position="1"/>
        <end position="41"/>
    </location>
</feature>
<evidence type="ECO:0000313" key="6">
    <source>
        <dbReference type="Proteomes" id="UP001499967"/>
    </source>
</evidence>
<dbReference type="SUPFAM" id="SSF56003">
    <property type="entry name" value="Molybdenum cofactor-binding domain"/>
    <property type="match status" value="1"/>
</dbReference>
<feature type="compositionally biased region" description="Polar residues" evidence="3">
    <location>
        <begin position="1"/>
        <end position="14"/>
    </location>
</feature>
<keyword evidence="2" id="KW-0560">Oxidoreductase</keyword>
<comment type="caution">
    <text evidence="5">The sequence shown here is derived from an EMBL/GenBank/DDBJ whole genome shotgun (WGS) entry which is preliminary data.</text>
</comment>
<sequence>MTQAPERTRPTSATEPAVGRSIDRVDGAVKTTGESEYTADRPYPDIAHATLVHASIARGRITAIDTAAAEEVTGVLAVITHRNAPPLKPPAARINPFDLSTMAAGTKVNYLGSDEVHWNGEPVAVVVAETLETAVEAARLVRVSYAAEPAVTDFAAAEGSAEPARGIPILPEGGRKGDAEQALAAAPVSVDMRFTTPPQNHNAIEPHATTAVWDGDRLTVHDSTQAIDFVRRHLALRFDVPLEGVRVIAPNIGGGFGGKGFVWAGTVLCAMAARVAKRPVRLALSREAVFRTVGGRAPTIQRVALGAERDGELTAIVHTGISQVGRVGGMPETVGRQSQHIYAARTILVRHSTATLDALPNSAMRAPGEAVGTFALESGMDALAHELAMDPLELRMRNEPESNPLDGKRFTHRNLRAAYVRGAQRFGWADRPLRPRSMRDGHTLRGWGVATAFHMPIQLMADVTVRLGMDGTVVVRCGMQEIGVGAATVQAQIAADALGVPVEAVRVELGDSTLPVAPMAGGSGQTATVAASVLRACEELRRSALALARRSSRSPLRGRRIDDLVARDGGLFAADGSGETYAQILARSGRPSLEGRVGARTSVGRVAGQVRFLAGMVGDQRRQVRAATGVHFCEVAVDEDTGEVRVTRWVAVFDVGRVINPKTAASQLRGGIVMGIGAALSEATEVDPRTGRIVGAGLADYHVPVQADVPAIDVSWLDEPDPTTPLGLLGVGEVGISGVAAAVANAVHHATGVRVTDLPLTPDRLLG</sequence>
<dbReference type="InterPro" id="IPR036856">
    <property type="entry name" value="Ald_Oxase/Xan_DH_a/b_sf"/>
</dbReference>
<dbReference type="RefSeq" id="WP_343945238.1">
    <property type="nucleotide sequence ID" value="NZ_BAAAHP010000199.1"/>
</dbReference>
<gene>
    <name evidence="5" type="ORF">GCM10009559_62080</name>
</gene>
<keyword evidence="6" id="KW-1185">Reference proteome</keyword>
<evidence type="ECO:0000256" key="3">
    <source>
        <dbReference type="SAM" id="MobiDB-lite"/>
    </source>
</evidence>
<evidence type="ECO:0000256" key="2">
    <source>
        <dbReference type="ARBA" id="ARBA00023002"/>
    </source>
</evidence>
<dbReference type="Pfam" id="PF02738">
    <property type="entry name" value="MoCoBD_1"/>
    <property type="match status" value="1"/>
</dbReference>
<evidence type="ECO:0000313" key="5">
    <source>
        <dbReference type="EMBL" id="GAA0898818.1"/>
    </source>
</evidence>
<evidence type="ECO:0000256" key="1">
    <source>
        <dbReference type="ARBA" id="ARBA00022505"/>
    </source>
</evidence>
<name>A0ABN1N9L4_9PSEU</name>
<dbReference type="InterPro" id="IPR037165">
    <property type="entry name" value="AldOxase/xan_DH_Mopterin-bd_sf"/>
</dbReference>